<reference evidence="2 3" key="1">
    <citation type="submission" date="2024-01" db="EMBL/GenBank/DDBJ databases">
        <title>A draft genome for a cacao thread blight-causing isolate of Paramarasmius palmivorus.</title>
        <authorList>
            <person name="Baruah I.K."/>
            <person name="Bukari Y."/>
            <person name="Amoako-Attah I."/>
            <person name="Meinhardt L.W."/>
            <person name="Bailey B.A."/>
            <person name="Cohen S.P."/>
        </authorList>
    </citation>
    <scope>NUCLEOTIDE SEQUENCE [LARGE SCALE GENOMIC DNA]</scope>
    <source>
        <strain evidence="2 3">GH-12</strain>
    </source>
</reference>
<proteinExistence type="predicted"/>
<gene>
    <name evidence="2" type="ORF">VNI00_014664</name>
</gene>
<comment type="caution">
    <text evidence="2">The sequence shown here is derived from an EMBL/GenBank/DDBJ whole genome shotgun (WGS) entry which is preliminary data.</text>
</comment>
<evidence type="ECO:0000256" key="1">
    <source>
        <dbReference type="SAM" id="MobiDB-lite"/>
    </source>
</evidence>
<evidence type="ECO:0000313" key="3">
    <source>
        <dbReference type="Proteomes" id="UP001383192"/>
    </source>
</evidence>
<accession>A0AAW0BRQ8</accession>
<name>A0AAW0BRQ8_9AGAR</name>
<dbReference type="Proteomes" id="UP001383192">
    <property type="component" value="Unassembled WGS sequence"/>
</dbReference>
<protein>
    <submittedName>
        <fullName evidence="2">Uncharacterized protein</fullName>
    </submittedName>
</protein>
<dbReference type="AlphaFoldDB" id="A0AAW0BRQ8"/>
<dbReference type="EMBL" id="JAYKXP010000084">
    <property type="protein sequence ID" value="KAK7029410.1"/>
    <property type="molecule type" value="Genomic_DNA"/>
</dbReference>
<keyword evidence="3" id="KW-1185">Reference proteome</keyword>
<organism evidence="2 3">
    <name type="scientific">Paramarasmius palmivorus</name>
    <dbReference type="NCBI Taxonomy" id="297713"/>
    <lineage>
        <taxon>Eukaryota</taxon>
        <taxon>Fungi</taxon>
        <taxon>Dikarya</taxon>
        <taxon>Basidiomycota</taxon>
        <taxon>Agaricomycotina</taxon>
        <taxon>Agaricomycetes</taxon>
        <taxon>Agaricomycetidae</taxon>
        <taxon>Agaricales</taxon>
        <taxon>Marasmiineae</taxon>
        <taxon>Marasmiaceae</taxon>
        <taxon>Paramarasmius</taxon>
    </lineage>
</organism>
<sequence length="116" mass="12542">MSAPLEPLKTPEQGKAAPKLARPHNLNPGSAGASEHLASCTVARIAPYHAHDLSNIQTCAIENLLIHLLCKIQTSKPEKCGRQLLDELLTLVLPLANGTNEKASPEAYAMKEELER</sequence>
<evidence type="ECO:0000313" key="2">
    <source>
        <dbReference type="EMBL" id="KAK7029410.1"/>
    </source>
</evidence>
<feature type="region of interest" description="Disordered" evidence="1">
    <location>
        <begin position="1"/>
        <end position="33"/>
    </location>
</feature>